<evidence type="ECO:0000313" key="2">
    <source>
        <dbReference type="EMBL" id="CAK7222369.1"/>
    </source>
</evidence>
<accession>A0ABP0BRR8</accession>
<evidence type="ECO:0000313" key="3">
    <source>
        <dbReference type="Proteomes" id="UP001642406"/>
    </source>
</evidence>
<dbReference type="PANTHER" id="PTHR38792">
    <property type="entry name" value="BNR/ASP-BOX REPEAT DOMAIN PROTEIN (AFU_ORTHOLOGUE AFUA_7G06430)-RELATED"/>
    <property type="match status" value="1"/>
</dbReference>
<feature type="signal peptide" evidence="1">
    <location>
        <begin position="1"/>
        <end position="17"/>
    </location>
</feature>
<proteinExistence type="predicted"/>
<dbReference type="CDD" id="cd15482">
    <property type="entry name" value="Sialidase_non-viral"/>
    <property type="match status" value="1"/>
</dbReference>
<dbReference type="InterPro" id="IPR036278">
    <property type="entry name" value="Sialidase_sf"/>
</dbReference>
<dbReference type="Gene3D" id="2.120.10.10">
    <property type="match status" value="1"/>
</dbReference>
<organism evidence="2 3">
    <name type="scientific">Sporothrix bragantina</name>
    <dbReference type="NCBI Taxonomy" id="671064"/>
    <lineage>
        <taxon>Eukaryota</taxon>
        <taxon>Fungi</taxon>
        <taxon>Dikarya</taxon>
        <taxon>Ascomycota</taxon>
        <taxon>Pezizomycotina</taxon>
        <taxon>Sordariomycetes</taxon>
        <taxon>Sordariomycetidae</taxon>
        <taxon>Ophiostomatales</taxon>
        <taxon>Ophiostomataceae</taxon>
        <taxon>Sporothrix</taxon>
    </lineage>
</organism>
<keyword evidence="1" id="KW-0732">Signal</keyword>
<comment type="caution">
    <text evidence="2">The sequence shown here is derived from an EMBL/GenBank/DDBJ whole genome shotgun (WGS) entry which is preliminary data.</text>
</comment>
<name>A0ABP0BRR8_9PEZI</name>
<gene>
    <name evidence="2" type="ORF">SBRCBS47491_004843</name>
</gene>
<dbReference type="SUPFAM" id="SSF50939">
    <property type="entry name" value="Sialidases"/>
    <property type="match status" value="1"/>
</dbReference>
<reference evidence="2 3" key="1">
    <citation type="submission" date="2024-01" db="EMBL/GenBank/DDBJ databases">
        <authorList>
            <person name="Allen C."/>
            <person name="Tagirdzhanova G."/>
        </authorList>
    </citation>
    <scope>NUCLEOTIDE SEQUENCE [LARGE SCALE GENOMIC DNA]</scope>
</reference>
<dbReference type="PANTHER" id="PTHR38792:SF3">
    <property type="entry name" value="BNR_ASP-BOX REPEAT DOMAIN PROTEIN (AFU_ORTHOLOGUE AFUA_7G06430)-RELATED"/>
    <property type="match status" value="1"/>
</dbReference>
<keyword evidence="3" id="KW-1185">Reference proteome</keyword>
<dbReference type="Proteomes" id="UP001642406">
    <property type="component" value="Unassembled WGS sequence"/>
</dbReference>
<dbReference type="EMBL" id="CAWUHC010000038">
    <property type="protein sequence ID" value="CAK7222369.1"/>
    <property type="molecule type" value="Genomic_DNA"/>
</dbReference>
<protein>
    <recommendedName>
        <fullName evidence="4">Glycoside hydrolase family 93 protein</fullName>
    </recommendedName>
</protein>
<sequence>MRLVILSPLAAGVAVLASSPATTFNNKVIFTPPNTYTSPRVLYPRTVQLRDGTLLATWENYSHEPPAVYFPIYQSIDNGSTWAEISHVTDQTPQGWGLRYQPFLYELPADIGSFKAGTVLCAGNSIPTDLSRTQIDVYASTDRGKTWKFVSHVASGGKAQPDNGQTPVWEPFLLYYKGQIILYYSDQRDLKHGQKLTHQTSSDLLSWDAAVDDVAYAEYKMRPGMTTIAELPNGQYLLTYEYGGASGGFPVYYRMAADPRAFAAAKEHPLVAGSTRPTSSPFVTWTPYSPTAGSKNGTILVSANSNSQIFSNGALGDESKWEVHSVAQPAAYTRSLRVLQDDPTRLLIMGAGHLPPSTTNAVSLSVVDLESVLKGK</sequence>
<evidence type="ECO:0000256" key="1">
    <source>
        <dbReference type="SAM" id="SignalP"/>
    </source>
</evidence>
<evidence type="ECO:0008006" key="4">
    <source>
        <dbReference type="Google" id="ProtNLM"/>
    </source>
</evidence>
<feature type="chain" id="PRO_5046532638" description="Glycoside hydrolase family 93 protein" evidence="1">
    <location>
        <begin position="18"/>
        <end position="376"/>
    </location>
</feature>